<feature type="region of interest" description="Disordered" evidence="1">
    <location>
        <begin position="1"/>
        <end position="74"/>
    </location>
</feature>
<sequence length="74" mass="8093">MGLFNWFKSSTEEPKTQQPTWDPNTVTTQQPSSPAAPSTDRVVAQQPTNQEGMQMKLRGGGAGDVRGTTLFRVL</sequence>
<dbReference type="EMBL" id="VCAU01000012">
    <property type="protein sequence ID" value="KAF9892478.1"/>
    <property type="molecule type" value="Genomic_DNA"/>
</dbReference>
<evidence type="ECO:0000256" key="1">
    <source>
        <dbReference type="SAM" id="MobiDB-lite"/>
    </source>
</evidence>
<organism evidence="2 3">
    <name type="scientific">Aspergillus nanangensis</name>
    <dbReference type="NCBI Taxonomy" id="2582783"/>
    <lineage>
        <taxon>Eukaryota</taxon>
        <taxon>Fungi</taxon>
        <taxon>Dikarya</taxon>
        <taxon>Ascomycota</taxon>
        <taxon>Pezizomycotina</taxon>
        <taxon>Eurotiomycetes</taxon>
        <taxon>Eurotiomycetidae</taxon>
        <taxon>Eurotiales</taxon>
        <taxon>Aspergillaceae</taxon>
        <taxon>Aspergillus</taxon>
        <taxon>Aspergillus subgen. Circumdati</taxon>
    </lineage>
</organism>
<protein>
    <submittedName>
        <fullName evidence="2">Uncharacterized protein</fullName>
    </submittedName>
</protein>
<dbReference type="AlphaFoldDB" id="A0AAD4CU45"/>
<evidence type="ECO:0000313" key="2">
    <source>
        <dbReference type="EMBL" id="KAF9892478.1"/>
    </source>
</evidence>
<reference evidence="2" key="2">
    <citation type="submission" date="2020-02" db="EMBL/GenBank/DDBJ databases">
        <authorList>
            <person name="Gilchrist C.L.M."/>
            <person name="Chooi Y.-H."/>
        </authorList>
    </citation>
    <scope>NUCLEOTIDE SEQUENCE</scope>
    <source>
        <strain evidence="2">MST-FP2251</strain>
    </source>
</reference>
<keyword evidence="3" id="KW-1185">Reference proteome</keyword>
<accession>A0AAD4CU45</accession>
<feature type="compositionally biased region" description="Polar residues" evidence="1">
    <location>
        <begin position="16"/>
        <end position="36"/>
    </location>
</feature>
<name>A0AAD4CU45_ASPNN</name>
<proteinExistence type="predicted"/>
<reference evidence="2" key="1">
    <citation type="journal article" date="2019" name="Beilstein J. Org. Chem.">
        <title>Nanangenines: drimane sesquiterpenoids as the dominant metabolite cohort of a novel Australian fungus, Aspergillus nanangensis.</title>
        <authorList>
            <person name="Lacey H.J."/>
            <person name="Gilchrist C.L.M."/>
            <person name="Crombie A."/>
            <person name="Kalaitzis J.A."/>
            <person name="Vuong D."/>
            <person name="Rutledge P.J."/>
            <person name="Turner P."/>
            <person name="Pitt J.I."/>
            <person name="Lacey E."/>
            <person name="Chooi Y.H."/>
            <person name="Piggott A.M."/>
        </authorList>
    </citation>
    <scope>NUCLEOTIDE SEQUENCE</scope>
    <source>
        <strain evidence="2">MST-FP2251</strain>
    </source>
</reference>
<evidence type="ECO:0000313" key="3">
    <source>
        <dbReference type="Proteomes" id="UP001194746"/>
    </source>
</evidence>
<comment type="caution">
    <text evidence="2">The sequence shown here is derived from an EMBL/GenBank/DDBJ whole genome shotgun (WGS) entry which is preliminary data.</text>
</comment>
<gene>
    <name evidence="2" type="ORF">FE257_001587</name>
</gene>
<dbReference type="Proteomes" id="UP001194746">
    <property type="component" value="Unassembled WGS sequence"/>
</dbReference>